<sequence>MDLWELTSTQRFLARVTSRRSSQQQCQRRYRLSKNSAPLEFNPYWRDLLQRDLVPQYNFMSSPERKRGVLLSDPQFFANVGSRHSPTVDSKFNSLSS</sequence>
<proteinExistence type="predicted"/>
<protein>
    <submittedName>
        <fullName evidence="1">Uncharacterized protein</fullName>
    </submittedName>
</protein>
<dbReference type="Proteomes" id="UP001054945">
    <property type="component" value="Unassembled WGS sequence"/>
</dbReference>
<gene>
    <name evidence="1" type="ORF">CEXT_611011</name>
</gene>
<dbReference type="AlphaFoldDB" id="A0AAV4M3Y7"/>
<name>A0AAV4M3Y7_CAEEX</name>
<reference evidence="1 2" key="1">
    <citation type="submission" date="2021-06" db="EMBL/GenBank/DDBJ databases">
        <title>Caerostris extrusa draft genome.</title>
        <authorList>
            <person name="Kono N."/>
            <person name="Arakawa K."/>
        </authorList>
    </citation>
    <scope>NUCLEOTIDE SEQUENCE [LARGE SCALE GENOMIC DNA]</scope>
</reference>
<evidence type="ECO:0000313" key="2">
    <source>
        <dbReference type="Proteomes" id="UP001054945"/>
    </source>
</evidence>
<keyword evidence="2" id="KW-1185">Reference proteome</keyword>
<dbReference type="EMBL" id="BPLR01019363">
    <property type="protein sequence ID" value="GIX66998.1"/>
    <property type="molecule type" value="Genomic_DNA"/>
</dbReference>
<evidence type="ECO:0000313" key="1">
    <source>
        <dbReference type="EMBL" id="GIX66998.1"/>
    </source>
</evidence>
<organism evidence="1 2">
    <name type="scientific">Caerostris extrusa</name>
    <name type="common">Bark spider</name>
    <name type="synonym">Caerostris bankana</name>
    <dbReference type="NCBI Taxonomy" id="172846"/>
    <lineage>
        <taxon>Eukaryota</taxon>
        <taxon>Metazoa</taxon>
        <taxon>Ecdysozoa</taxon>
        <taxon>Arthropoda</taxon>
        <taxon>Chelicerata</taxon>
        <taxon>Arachnida</taxon>
        <taxon>Araneae</taxon>
        <taxon>Araneomorphae</taxon>
        <taxon>Entelegynae</taxon>
        <taxon>Araneoidea</taxon>
        <taxon>Araneidae</taxon>
        <taxon>Caerostris</taxon>
    </lineage>
</organism>
<accession>A0AAV4M3Y7</accession>
<comment type="caution">
    <text evidence="1">The sequence shown here is derived from an EMBL/GenBank/DDBJ whole genome shotgun (WGS) entry which is preliminary data.</text>
</comment>